<keyword evidence="3" id="KW-1185">Reference proteome</keyword>
<feature type="compositionally biased region" description="Polar residues" evidence="1">
    <location>
        <begin position="117"/>
        <end position="128"/>
    </location>
</feature>
<dbReference type="AlphaFoldDB" id="A0AAD1W8F5"/>
<proteinExistence type="predicted"/>
<organism evidence="2 3">
    <name type="scientific">Pelobates cultripes</name>
    <name type="common">Western spadefoot toad</name>
    <dbReference type="NCBI Taxonomy" id="61616"/>
    <lineage>
        <taxon>Eukaryota</taxon>
        <taxon>Metazoa</taxon>
        <taxon>Chordata</taxon>
        <taxon>Craniata</taxon>
        <taxon>Vertebrata</taxon>
        <taxon>Euteleostomi</taxon>
        <taxon>Amphibia</taxon>
        <taxon>Batrachia</taxon>
        <taxon>Anura</taxon>
        <taxon>Pelobatoidea</taxon>
        <taxon>Pelobatidae</taxon>
        <taxon>Pelobates</taxon>
    </lineage>
</organism>
<feature type="region of interest" description="Disordered" evidence="1">
    <location>
        <begin position="1"/>
        <end position="128"/>
    </location>
</feature>
<feature type="compositionally biased region" description="Pro residues" evidence="1">
    <location>
        <begin position="18"/>
        <end position="29"/>
    </location>
</feature>
<accession>A0AAD1W8F5</accession>
<protein>
    <submittedName>
        <fullName evidence="2">Uncharacterized protein</fullName>
    </submittedName>
</protein>
<evidence type="ECO:0000256" key="1">
    <source>
        <dbReference type="SAM" id="MobiDB-lite"/>
    </source>
</evidence>
<name>A0AAD1W8F5_PELCU</name>
<evidence type="ECO:0000313" key="3">
    <source>
        <dbReference type="Proteomes" id="UP001295444"/>
    </source>
</evidence>
<evidence type="ECO:0000313" key="2">
    <source>
        <dbReference type="EMBL" id="CAH2292687.1"/>
    </source>
</evidence>
<reference evidence="2" key="1">
    <citation type="submission" date="2022-03" db="EMBL/GenBank/DDBJ databases">
        <authorList>
            <person name="Alioto T."/>
            <person name="Alioto T."/>
            <person name="Gomez Garrido J."/>
        </authorList>
    </citation>
    <scope>NUCLEOTIDE SEQUENCE</scope>
</reference>
<dbReference type="EMBL" id="OW240916">
    <property type="protein sequence ID" value="CAH2292687.1"/>
    <property type="molecule type" value="Genomic_DNA"/>
</dbReference>
<dbReference type="Proteomes" id="UP001295444">
    <property type="component" value="Chromosome 05"/>
</dbReference>
<sequence>MPRAPEAGWGGWGGDPGPDTPPPTLPHPTPTRNALTPLTYIPIPPPPTTQKRPLTYETDYTPQHSQKTHHDQHTPDKGCTNPTRLPKRPIPKNTIPRYQKPLNPHNPEHYPLDQYTPDANRSLKQTQK</sequence>
<gene>
    <name evidence="2" type="ORF">PECUL_23A041750</name>
</gene>